<comment type="caution">
    <text evidence="2">The sequence shown here is derived from an EMBL/GenBank/DDBJ whole genome shotgun (WGS) entry which is preliminary data.</text>
</comment>
<proteinExistence type="predicted"/>
<dbReference type="EMBL" id="LAZR01028620">
    <property type="protein sequence ID" value="KKL62035.1"/>
    <property type="molecule type" value="Genomic_DNA"/>
</dbReference>
<evidence type="ECO:0000313" key="2">
    <source>
        <dbReference type="EMBL" id="KKL62035.1"/>
    </source>
</evidence>
<feature type="non-terminal residue" evidence="2">
    <location>
        <position position="1"/>
    </location>
</feature>
<name>A0A0F9FXE2_9ZZZZ</name>
<organism evidence="2">
    <name type="scientific">marine sediment metagenome</name>
    <dbReference type="NCBI Taxonomy" id="412755"/>
    <lineage>
        <taxon>unclassified sequences</taxon>
        <taxon>metagenomes</taxon>
        <taxon>ecological metagenomes</taxon>
    </lineage>
</organism>
<reference evidence="2" key="1">
    <citation type="journal article" date="2015" name="Nature">
        <title>Complex archaea that bridge the gap between prokaryotes and eukaryotes.</title>
        <authorList>
            <person name="Spang A."/>
            <person name="Saw J.H."/>
            <person name="Jorgensen S.L."/>
            <person name="Zaremba-Niedzwiedzka K."/>
            <person name="Martijn J."/>
            <person name="Lind A.E."/>
            <person name="van Eijk R."/>
            <person name="Schleper C."/>
            <person name="Guy L."/>
            <person name="Ettema T.J."/>
        </authorList>
    </citation>
    <scope>NUCLEOTIDE SEQUENCE</scope>
</reference>
<feature type="compositionally biased region" description="Basic and acidic residues" evidence="1">
    <location>
        <begin position="18"/>
        <end position="52"/>
    </location>
</feature>
<evidence type="ECO:0000256" key="1">
    <source>
        <dbReference type="SAM" id="MobiDB-lite"/>
    </source>
</evidence>
<accession>A0A0F9FXE2</accession>
<dbReference type="AlphaFoldDB" id="A0A0F9FXE2"/>
<protein>
    <submittedName>
        <fullName evidence="2">Uncharacterized protein</fullName>
    </submittedName>
</protein>
<feature type="region of interest" description="Disordered" evidence="1">
    <location>
        <begin position="1"/>
        <end position="74"/>
    </location>
</feature>
<sequence>HVETDHHKAAQKRRRHAHPAERDYETREIIRPRKENKHSHDDDIDRLRKEVRNMATATKTKPKAAKREKKEKVQHDCHCGCGGATFANFQPGHDARIYALFRKVGKGEKGVKFPKVLTDNKELYDEMKAKAH</sequence>
<gene>
    <name evidence="2" type="ORF">LCGC14_2189250</name>
</gene>